<dbReference type="Proteomes" id="UP000003678">
    <property type="component" value="Unassembled WGS sequence"/>
</dbReference>
<comment type="caution">
    <text evidence="14">Lacks conserved residue(s) required for the propagation of feature annotation.</text>
</comment>
<dbReference type="GO" id="GO:0005829">
    <property type="term" value="C:cytosol"/>
    <property type="evidence" value="ECO:0007669"/>
    <property type="project" value="TreeGrafter"/>
</dbReference>
<dbReference type="InterPro" id="IPR018163">
    <property type="entry name" value="Thr/Ala-tRNA-synth_IIc_edit"/>
</dbReference>
<evidence type="ECO:0000313" key="18">
    <source>
        <dbReference type="Proteomes" id="UP000003678"/>
    </source>
</evidence>
<name>C0G6G0_9HYPH</name>
<keyword evidence="10 14" id="KW-0694">RNA-binding</keyword>
<comment type="subcellular location">
    <subcellularLocation>
        <location evidence="14">Cytoplasm</location>
    </subcellularLocation>
</comment>
<dbReference type="PROSITE" id="PS50862">
    <property type="entry name" value="AA_TRNA_LIGASE_II"/>
    <property type="match status" value="1"/>
</dbReference>
<keyword evidence="5 14" id="KW-0436">Ligase</keyword>
<dbReference type="Pfam" id="PF02824">
    <property type="entry name" value="TGS"/>
    <property type="match status" value="1"/>
</dbReference>
<dbReference type="AlphaFoldDB" id="C0G6G0"/>
<dbReference type="SUPFAM" id="SSF55681">
    <property type="entry name" value="Class II aaRS and biotin synthetases"/>
    <property type="match status" value="1"/>
</dbReference>
<feature type="binding site" evidence="14">
    <location>
        <position position="429"/>
    </location>
    <ligand>
        <name>Zn(2+)</name>
        <dbReference type="ChEBI" id="CHEBI:29105"/>
        <note>catalytic</note>
    </ligand>
</feature>
<evidence type="ECO:0000256" key="1">
    <source>
        <dbReference type="ARBA" id="ARBA00008226"/>
    </source>
</evidence>
<dbReference type="PRINTS" id="PR01047">
    <property type="entry name" value="TRNASYNTHTHR"/>
</dbReference>
<dbReference type="InterPro" id="IPR002320">
    <property type="entry name" value="Thr-tRNA-ligase_IIa"/>
</dbReference>
<dbReference type="Gene3D" id="3.30.980.10">
    <property type="entry name" value="Threonyl-trna Synthetase, Chain A, domain 2"/>
    <property type="match status" value="1"/>
</dbReference>
<dbReference type="GO" id="GO:0004829">
    <property type="term" value="F:threonine-tRNA ligase activity"/>
    <property type="evidence" value="ECO:0007669"/>
    <property type="project" value="UniProtKB-UniRule"/>
</dbReference>
<evidence type="ECO:0000256" key="4">
    <source>
        <dbReference type="ARBA" id="ARBA00022555"/>
    </source>
</evidence>
<evidence type="ECO:0000256" key="12">
    <source>
        <dbReference type="ARBA" id="ARBA00023146"/>
    </source>
</evidence>
<dbReference type="SUPFAM" id="SSF52954">
    <property type="entry name" value="Class II aaRS ABD-related"/>
    <property type="match status" value="1"/>
</dbReference>
<dbReference type="HAMAP" id="MF_00184">
    <property type="entry name" value="Thr_tRNA_synth"/>
    <property type="match status" value="1"/>
</dbReference>
<dbReference type="CDD" id="cd00771">
    <property type="entry name" value="ThrRS_core"/>
    <property type="match status" value="1"/>
</dbReference>
<dbReference type="Pfam" id="PF07973">
    <property type="entry name" value="tRNA_SAD"/>
    <property type="match status" value="1"/>
</dbReference>
<keyword evidence="3 14" id="KW-0963">Cytoplasm</keyword>
<dbReference type="PANTHER" id="PTHR11451">
    <property type="entry name" value="THREONINE-TRNA LIGASE"/>
    <property type="match status" value="1"/>
</dbReference>
<dbReference type="InterPro" id="IPR012676">
    <property type="entry name" value="TGS-like"/>
</dbReference>
<dbReference type="SMART" id="SM00863">
    <property type="entry name" value="tRNA_SAD"/>
    <property type="match status" value="1"/>
</dbReference>
<feature type="domain" description="TGS" evidence="16">
    <location>
        <begin position="32"/>
        <end position="99"/>
    </location>
</feature>
<dbReference type="PANTHER" id="PTHR11451:SF44">
    <property type="entry name" value="THREONINE--TRNA LIGASE, CHLOROPLASTIC_MITOCHONDRIAL 2"/>
    <property type="match status" value="1"/>
</dbReference>
<keyword evidence="8 14" id="KW-0862">Zinc</keyword>
<evidence type="ECO:0000256" key="14">
    <source>
        <dbReference type="HAMAP-Rule" id="MF_00184"/>
    </source>
</evidence>
<dbReference type="InterPro" id="IPR045864">
    <property type="entry name" value="aa-tRNA-synth_II/BPL/LPL"/>
</dbReference>
<dbReference type="Gene3D" id="3.40.50.800">
    <property type="entry name" value="Anticodon-binding domain"/>
    <property type="match status" value="1"/>
</dbReference>
<evidence type="ECO:0000256" key="9">
    <source>
        <dbReference type="ARBA" id="ARBA00022840"/>
    </source>
</evidence>
<feature type="domain" description="Aminoacyl-transfer RNA synthetases class-II family profile" evidence="15">
    <location>
        <begin position="300"/>
        <end position="583"/>
    </location>
</feature>
<evidence type="ECO:0000256" key="10">
    <source>
        <dbReference type="ARBA" id="ARBA00022884"/>
    </source>
</evidence>
<dbReference type="GO" id="GO:0005524">
    <property type="term" value="F:ATP binding"/>
    <property type="evidence" value="ECO:0007669"/>
    <property type="project" value="UniProtKB-UniRule"/>
</dbReference>
<dbReference type="InterPro" id="IPR012947">
    <property type="entry name" value="tRNA_SAD"/>
</dbReference>
<comment type="catalytic activity">
    <reaction evidence="13 14">
        <text>tRNA(Thr) + L-threonine + ATP = L-threonyl-tRNA(Thr) + AMP + diphosphate + H(+)</text>
        <dbReference type="Rhea" id="RHEA:24624"/>
        <dbReference type="Rhea" id="RHEA-COMP:9670"/>
        <dbReference type="Rhea" id="RHEA-COMP:9704"/>
        <dbReference type="ChEBI" id="CHEBI:15378"/>
        <dbReference type="ChEBI" id="CHEBI:30616"/>
        <dbReference type="ChEBI" id="CHEBI:33019"/>
        <dbReference type="ChEBI" id="CHEBI:57926"/>
        <dbReference type="ChEBI" id="CHEBI:78442"/>
        <dbReference type="ChEBI" id="CHEBI:78534"/>
        <dbReference type="ChEBI" id="CHEBI:456215"/>
        <dbReference type="EC" id="6.1.1.3"/>
    </reaction>
</comment>
<gene>
    <name evidence="14 17" type="primary">thrS</name>
    <name evidence="17" type="ORF">BCETI_3000351</name>
</gene>
<accession>C0G6G0</accession>
<dbReference type="Pfam" id="PF03129">
    <property type="entry name" value="HGTP_anticodon"/>
    <property type="match status" value="1"/>
</dbReference>
<feature type="binding site" evidence="14">
    <location>
        <position position="560"/>
    </location>
    <ligand>
        <name>Zn(2+)</name>
        <dbReference type="ChEBI" id="CHEBI:29105"/>
        <note>catalytic</note>
    </ligand>
</feature>
<evidence type="ECO:0000259" key="15">
    <source>
        <dbReference type="PROSITE" id="PS50862"/>
    </source>
</evidence>
<dbReference type="InterPro" id="IPR012675">
    <property type="entry name" value="Beta-grasp_dom_sf"/>
</dbReference>
<evidence type="ECO:0000256" key="3">
    <source>
        <dbReference type="ARBA" id="ARBA00022490"/>
    </source>
</evidence>
<dbReference type="FunFam" id="3.30.930.10:FF:000002">
    <property type="entry name" value="Threonine--tRNA ligase"/>
    <property type="match status" value="1"/>
</dbReference>
<dbReference type="FunFam" id="3.40.50.800:FF:000001">
    <property type="entry name" value="Threonine--tRNA ligase"/>
    <property type="match status" value="1"/>
</dbReference>
<dbReference type="InterPro" id="IPR004095">
    <property type="entry name" value="TGS"/>
</dbReference>
<dbReference type="Gene3D" id="3.10.20.30">
    <property type="match status" value="1"/>
</dbReference>
<sequence length="693" mass="78996">MHFTAYAKGNMSQTHFLCMRRTTRNRWRDWIRMMTMSNTVSLQFPDGSVREYDASMTGAALAESISKSLAKKAVAYAVDGTVRDLSDPLGASGKVEIITREDPRALELIRHDTAHVLAEAVQELFPGTQVTIGPVIENGFYYDFARNEPFTLDDLPVIEKKMREIIQRNKPFTKEVWSREKAKQVFSDKGESYKVELVDAIPAGQDLKIYYQGDWFDLCRGPHMASTGQIGNSFKLMKVAGAYWRGDANNPMLTRIYGTAFANDNDLQAYLHMLEEAEKRDHRRLGREMDLFHFQEEGPGVVFWHAKGWKMFQNLVSYMRRRLDSHGYQEVNAPQVLDKSLWETSGHWGWYRDNMFKVTVAGDDTDDDRVFALKPMNCPGHVQIFKHGLKSYRDLPIKLAEFGNVHRYEPSGALHGLMRVRGFTQDDAHIFCTEEQMAAECLRINDLILSVYKDFGFEEITIKLSTRPEKRVGSDELWDRAESVMMTVLEQIRQQSNNIKTGILPGEGAFYGPKFEYTLKDAIGREWQCGTTQVDFNLPERFGAFYIGADSEKKQPVMIHRAICGSMERFLGILIENFAGHMPLWFAPVQVVVATITSDADEYAKEAAAKLKAAGLQVVTDLRNEKINYKVREHSLQKVPVILVCGKREAEEKTVNMRRLGSRDQESMTLDEAIARLCEEATPPDLLRLKNAG</sequence>
<dbReference type="CDD" id="cd00860">
    <property type="entry name" value="ThrRS_anticodon"/>
    <property type="match status" value="1"/>
</dbReference>
<dbReference type="FunFam" id="3.30.980.10:FF:000005">
    <property type="entry name" value="Threonyl-tRNA synthetase, mitochondrial"/>
    <property type="match status" value="1"/>
</dbReference>
<comment type="cofactor">
    <cofactor evidence="14">
        <name>Zn(2+)</name>
        <dbReference type="ChEBI" id="CHEBI:29105"/>
    </cofactor>
    <text evidence="14">Binds 1 zinc ion per subunit.</text>
</comment>
<keyword evidence="7 14" id="KW-0547">Nucleotide-binding</keyword>
<evidence type="ECO:0000256" key="2">
    <source>
        <dbReference type="ARBA" id="ARBA00011738"/>
    </source>
</evidence>
<organism evidence="17 18">
    <name type="scientific">Brucella ceti str. Cudo</name>
    <dbReference type="NCBI Taxonomy" id="595497"/>
    <lineage>
        <taxon>Bacteria</taxon>
        <taxon>Pseudomonadati</taxon>
        <taxon>Pseudomonadota</taxon>
        <taxon>Alphaproteobacteria</taxon>
        <taxon>Hyphomicrobiales</taxon>
        <taxon>Brucellaceae</taxon>
        <taxon>Brucella/Ochrobactrum group</taxon>
        <taxon>Brucella</taxon>
    </lineage>
</organism>
<dbReference type="InterPro" id="IPR033728">
    <property type="entry name" value="ThrRS_core"/>
</dbReference>
<comment type="caution">
    <text evidence="17">The sequence shown here is derived from an EMBL/GenBank/DDBJ whole genome shotgun (WGS) entry which is preliminary data.</text>
</comment>
<dbReference type="InterPro" id="IPR002314">
    <property type="entry name" value="aa-tRNA-synt_IIb"/>
</dbReference>
<dbReference type="InterPro" id="IPR036621">
    <property type="entry name" value="Anticodon-bd_dom_sf"/>
</dbReference>
<dbReference type="CDD" id="cd01667">
    <property type="entry name" value="TGS_ThrRS"/>
    <property type="match status" value="1"/>
</dbReference>
<keyword evidence="6 14" id="KW-0479">Metal-binding</keyword>
<dbReference type="InterPro" id="IPR006195">
    <property type="entry name" value="aa-tRNA-synth_II"/>
</dbReference>
<dbReference type="InterPro" id="IPR047246">
    <property type="entry name" value="ThrRS_anticodon"/>
</dbReference>
<dbReference type="EC" id="6.1.1.3" evidence="14"/>
<dbReference type="FunFam" id="3.30.54.20:FF:000002">
    <property type="entry name" value="Threonine--tRNA ligase"/>
    <property type="match status" value="1"/>
</dbReference>
<dbReference type="NCBIfam" id="TIGR00418">
    <property type="entry name" value="thrS"/>
    <property type="match status" value="1"/>
</dbReference>
<comment type="subunit">
    <text evidence="2 14">Homodimer.</text>
</comment>
<evidence type="ECO:0000313" key="17">
    <source>
        <dbReference type="EMBL" id="EEH14594.1"/>
    </source>
</evidence>
<proteinExistence type="inferred from homology"/>
<keyword evidence="17" id="KW-0808">Transferase</keyword>
<reference evidence="17 18" key="1">
    <citation type="submission" date="2009-03" db="EMBL/GenBank/DDBJ databases">
        <authorList>
            <person name="Setubal J.C."/>
            <person name="Boyle S."/>
            <person name="Crasta O.R."/>
            <person name="Gillespie J.J."/>
            <person name="Kenyon R.W."/>
            <person name="Lu J."/>
            <person name="Mane S."/>
            <person name="Nagrani S."/>
            <person name="Shallom J.M."/>
            <person name="Shallom S."/>
            <person name="Shukla M."/>
            <person name="Snyder E.E."/>
            <person name="Sobral B.W."/>
            <person name="Wattam A.R."/>
            <person name="Will R."/>
            <person name="Williams K."/>
            <person name="Yoo H."/>
            <person name="Bruce D.H."/>
            <person name="Detter C."/>
            <person name="Munk C."/>
            <person name="Brettin T.S."/>
            <person name="Ficht T."/>
        </authorList>
    </citation>
    <scope>NUCLEOTIDE SEQUENCE [LARGE SCALE GENOMIC DNA]</scope>
    <source>
        <strain evidence="17 18">Cudo</strain>
    </source>
</reference>
<evidence type="ECO:0000256" key="8">
    <source>
        <dbReference type="ARBA" id="ARBA00022833"/>
    </source>
</evidence>
<comment type="similarity">
    <text evidence="1 14">Belongs to the class-II aminoacyl-tRNA synthetase family.</text>
</comment>
<dbReference type="Pfam" id="PF00587">
    <property type="entry name" value="tRNA-synt_2b"/>
    <property type="match status" value="1"/>
</dbReference>
<keyword evidence="17" id="KW-0328">Glycosyltransferase</keyword>
<evidence type="ECO:0000256" key="6">
    <source>
        <dbReference type="ARBA" id="ARBA00022723"/>
    </source>
</evidence>
<protein>
    <recommendedName>
        <fullName evidence="14">Threonine--tRNA ligase</fullName>
        <ecNumber evidence="14">6.1.1.3</ecNumber>
    </recommendedName>
    <alternativeName>
        <fullName evidence="14">Threonyl-tRNA synthetase</fullName>
        <shortName evidence="14">ThrRS</shortName>
    </alternativeName>
</protein>
<dbReference type="PROSITE" id="PS51880">
    <property type="entry name" value="TGS"/>
    <property type="match status" value="1"/>
</dbReference>
<keyword evidence="9 14" id="KW-0067">ATP-binding</keyword>
<evidence type="ECO:0000259" key="16">
    <source>
        <dbReference type="PROSITE" id="PS51880"/>
    </source>
</evidence>
<keyword evidence="4 14" id="KW-0820">tRNA-binding</keyword>
<evidence type="ECO:0000256" key="5">
    <source>
        <dbReference type="ARBA" id="ARBA00022598"/>
    </source>
</evidence>
<evidence type="ECO:0000256" key="7">
    <source>
        <dbReference type="ARBA" id="ARBA00022741"/>
    </source>
</evidence>
<dbReference type="GO" id="GO:0046872">
    <property type="term" value="F:metal ion binding"/>
    <property type="evidence" value="ECO:0007669"/>
    <property type="project" value="UniProtKB-KW"/>
</dbReference>
<feature type="binding site" evidence="14">
    <location>
        <position position="378"/>
    </location>
    <ligand>
        <name>Zn(2+)</name>
        <dbReference type="ChEBI" id="CHEBI:29105"/>
        <note>catalytic</note>
    </ligand>
</feature>
<dbReference type="Gene3D" id="3.30.54.20">
    <property type="match status" value="1"/>
</dbReference>
<dbReference type="EMBL" id="ACJD01000003">
    <property type="protein sequence ID" value="EEH14594.1"/>
    <property type="molecule type" value="Genomic_DNA"/>
</dbReference>
<dbReference type="SUPFAM" id="SSF81271">
    <property type="entry name" value="TGS-like"/>
    <property type="match status" value="1"/>
</dbReference>
<evidence type="ECO:0000256" key="13">
    <source>
        <dbReference type="ARBA" id="ARBA00049515"/>
    </source>
</evidence>
<dbReference type="GO" id="GO:0000049">
    <property type="term" value="F:tRNA binding"/>
    <property type="evidence" value="ECO:0007669"/>
    <property type="project" value="UniProtKB-KW"/>
</dbReference>
<keyword evidence="12 14" id="KW-0030">Aminoacyl-tRNA synthetase</keyword>
<dbReference type="GO" id="GO:0016757">
    <property type="term" value="F:glycosyltransferase activity"/>
    <property type="evidence" value="ECO:0007669"/>
    <property type="project" value="UniProtKB-KW"/>
</dbReference>
<dbReference type="GO" id="GO:0006435">
    <property type="term" value="P:threonyl-tRNA aminoacylation"/>
    <property type="evidence" value="ECO:0007669"/>
    <property type="project" value="UniProtKB-UniRule"/>
</dbReference>
<dbReference type="Gene3D" id="3.30.930.10">
    <property type="entry name" value="Bira Bifunctional Protein, Domain 2"/>
    <property type="match status" value="1"/>
</dbReference>
<dbReference type="SUPFAM" id="SSF55186">
    <property type="entry name" value="ThrRS/AlaRS common domain"/>
    <property type="match status" value="1"/>
</dbReference>
<keyword evidence="11 14" id="KW-0648">Protein biosynthesis</keyword>
<evidence type="ECO:0000256" key="11">
    <source>
        <dbReference type="ARBA" id="ARBA00022917"/>
    </source>
</evidence>
<dbReference type="InterPro" id="IPR004154">
    <property type="entry name" value="Anticodon-bd"/>
</dbReference>